<evidence type="ECO:0000256" key="2">
    <source>
        <dbReference type="SAM" id="Phobius"/>
    </source>
</evidence>
<proteinExistence type="predicted"/>
<feature type="compositionally biased region" description="Polar residues" evidence="1">
    <location>
        <begin position="29"/>
        <end position="48"/>
    </location>
</feature>
<evidence type="ECO:0000313" key="5">
    <source>
        <dbReference type="Proteomes" id="UP000078520"/>
    </source>
</evidence>
<keyword evidence="2" id="KW-1133">Transmembrane helix</keyword>
<evidence type="ECO:0000313" key="4">
    <source>
        <dbReference type="EMBL" id="OAQ08900.1"/>
    </source>
</evidence>
<name>A0A179CK40_9LACO</name>
<feature type="region of interest" description="Disordered" evidence="1">
    <location>
        <begin position="29"/>
        <end position="88"/>
    </location>
</feature>
<evidence type="ECO:0000259" key="3">
    <source>
        <dbReference type="Pfam" id="PF13240"/>
    </source>
</evidence>
<feature type="transmembrane region" description="Helical" evidence="2">
    <location>
        <begin position="220"/>
        <end position="239"/>
    </location>
</feature>
<evidence type="ECO:0000256" key="1">
    <source>
        <dbReference type="SAM" id="MobiDB-lite"/>
    </source>
</evidence>
<feature type="domain" description="Zinc-ribbon" evidence="3">
    <location>
        <begin position="3"/>
        <end position="25"/>
    </location>
</feature>
<organism evidence="4 5">
    <name type="scientific">Ligilactobacillus aviarius</name>
    <dbReference type="NCBI Taxonomy" id="1606"/>
    <lineage>
        <taxon>Bacteria</taxon>
        <taxon>Bacillati</taxon>
        <taxon>Bacillota</taxon>
        <taxon>Bacilli</taxon>
        <taxon>Lactobacillales</taxon>
        <taxon>Lactobacillaceae</taxon>
        <taxon>Ligilactobacillus</taxon>
    </lineage>
</organism>
<comment type="caution">
    <text evidence="4">The sequence shown here is derived from an EMBL/GenBank/DDBJ whole genome shotgun (WGS) entry which is preliminary data.</text>
</comment>
<keyword evidence="2" id="KW-0812">Transmembrane</keyword>
<keyword evidence="2" id="KW-0472">Membrane</keyword>
<accession>A0A179CK40</accession>
<dbReference type="AlphaFoldDB" id="A0A179CK40"/>
<protein>
    <recommendedName>
        <fullName evidence="3">Zinc-ribbon domain-containing protein</fullName>
    </recommendedName>
</protein>
<feature type="transmembrane region" description="Helical" evidence="2">
    <location>
        <begin position="245"/>
        <end position="266"/>
    </location>
</feature>
<sequence>MKKCPKCGAQMSSDTNFCTECGTDLRNVPVSNESAQTTETFEPNGTIENQNQQQANQNTQQTAQAQATQQTQQAQQPAQAQPVRRSIDTEQAKQTAASYWKWLLGSWAHPTNTEAPTSKWFGVVSIAIEIFLFCASFFTMVQKAVAYLNQQANNVSNGLAALLGQQQNNSNLIHFNSFGTSFEIFIVLLLLDAAVLGAVYGINCWVFREKESFFDFINRFAHYTNVILITNLLFFLFSLMSAYTMMALVLILSIFLYVLGMTMVIVTRQGSQRLDRLYGAVFVAIIILIALGILCAICGTAVDIAFKSLTGGLGN</sequence>
<dbReference type="Proteomes" id="UP000078520">
    <property type="component" value="Unassembled WGS sequence"/>
</dbReference>
<gene>
    <name evidence="4" type="ORF">A3O14_02290</name>
</gene>
<feature type="transmembrane region" description="Helical" evidence="2">
    <location>
        <begin position="184"/>
        <end position="208"/>
    </location>
</feature>
<dbReference type="RefSeq" id="WP_064208068.1">
    <property type="nucleotide sequence ID" value="NZ_LVKC01000026.1"/>
</dbReference>
<reference evidence="5" key="1">
    <citation type="submission" date="2016-03" db="EMBL/GenBank/DDBJ databases">
        <authorList>
            <person name="Johnson T.J."/>
            <person name="Youmans B."/>
            <person name="Case K."/>
            <person name="Noll S."/>
        </authorList>
    </citation>
    <scope>NUCLEOTIDE SEQUENCE [LARGE SCALE GENOMIC DNA]</scope>
    <source>
        <strain evidence="5">UMNLAv8</strain>
    </source>
</reference>
<dbReference type="InterPro" id="IPR026870">
    <property type="entry name" value="Zinc_ribbon_dom"/>
</dbReference>
<dbReference type="EMBL" id="LVKI01000005">
    <property type="protein sequence ID" value="OAQ08900.1"/>
    <property type="molecule type" value="Genomic_DNA"/>
</dbReference>
<dbReference type="Pfam" id="PF20214">
    <property type="entry name" value="DUF6574"/>
    <property type="match status" value="1"/>
</dbReference>
<feature type="transmembrane region" description="Helical" evidence="2">
    <location>
        <begin position="278"/>
        <end position="306"/>
    </location>
</feature>
<dbReference type="OrthoDB" id="2237627at2"/>
<feature type="compositionally biased region" description="Low complexity" evidence="1">
    <location>
        <begin position="49"/>
        <end position="82"/>
    </location>
</feature>
<dbReference type="InterPro" id="IPR046481">
    <property type="entry name" value="DUF6574"/>
</dbReference>
<dbReference type="Pfam" id="PF13240">
    <property type="entry name" value="Zn_Ribbon_1"/>
    <property type="match status" value="1"/>
</dbReference>
<feature type="transmembrane region" description="Helical" evidence="2">
    <location>
        <begin position="120"/>
        <end position="141"/>
    </location>
</feature>